<sequence length="400" mass="46166">MFHLVNHFVSIKQNQFLRFVAFSSIFIIGFLPVYPNDSVNIIGPFLFFLIASLWSLEGPMIHKISLVFILHPLLAALNFLIEDIGLRLWIAGGQTAWMDLSVHVVTYGIRCGIWFAIYRMFCSSIPYRKTQLSLKLWLLIDCICLTPLFTMISLILLTPSDTLFIYPASFACVLTSLSTMYMTGYIAKSFNYELENQNLRLQKEYYLELENNQRQLRKLHHDMNNHFSVLLNLINEKEEKKMTDYLVKLTEQHQMTQKQFCKNSIVNAVLNAKYQLIAAENINSSIEVEIDHMVAIDDISLCSLFGNTIDNAIEAIRQSSQKKIELKARYYNGTFSYKISNTKDQPVLQKKQRFISTKQSSKDHGIGLETVRQIVESYGGTLQIDYDRDHFSLVVFISNV</sequence>
<accession>A0A4V0WPI7</accession>
<gene>
    <name evidence="3" type="ORF">NRIC_18900</name>
</gene>
<dbReference type="SUPFAM" id="SSF55874">
    <property type="entry name" value="ATPase domain of HSP90 chaperone/DNA topoisomerase II/histidine kinase"/>
    <property type="match status" value="1"/>
</dbReference>
<reference evidence="4" key="1">
    <citation type="submission" date="2019-02" db="EMBL/GenBank/DDBJ databases">
        <title>Draft genome sequence of Enterococcus sp. Gos25-1.</title>
        <authorList>
            <person name="Tanaka N."/>
            <person name="Shiwa Y."/>
            <person name="Fujita N."/>
        </authorList>
    </citation>
    <scope>NUCLEOTIDE SEQUENCE [LARGE SCALE GENOMIC DNA]</scope>
    <source>
        <strain evidence="4">Gos25-1</strain>
    </source>
</reference>
<feature type="transmembrane region" description="Helical" evidence="1">
    <location>
        <begin position="41"/>
        <end position="57"/>
    </location>
</feature>
<dbReference type="Gene3D" id="3.30.565.10">
    <property type="entry name" value="Histidine kinase-like ATPase, C-terminal domain"/>
    <property type="match status" value="1"/>
</dbReference>
<dbReference type="GO" id="GO:0016301">
    <property type="term" value="F:kinase activity"/>
    <property type="evidence" value="ECO:0007669"/>
    <property type="project" value="UniProtKB-KW"/>
</dbReference>
<evidence type="ECO:0000259" key="2">
    <source>
        <dbReference type="Pfam" id="PF14501"/>
    </source>
</evidence>
<dbReference type="AlphaFoldDB" id="A0A4V0WPI7"/>
<keyword evidence="4" id="KW-1185">Reference proteome</keyword>
<name>A0A4V0WPI7_9ENTE</name>
<keyword evidence="3" id="KW-0418">Kinase</keyword>
<evidence type="ECO:0000256" key="1">
    <source>
        <dbReference type="SAM" id="Phobius"/>
    </source>
</evidence>
<dbReference type="CDD" id="cd16935">
    <property type="entry name" value="HATPase_AgrC-ComD-like"/>
    <property type="match status" value="1"/>
</dbReference>
<keyword evidence="1" id="KW-0812">Transmembrane</keyword>
<dbReference type="InterPro" id="IPR032834">
    <property type="entry name" value="NatK-like_C"/>
</dbReference>
<organism evidence="3 4">
    <name type="scientific">Enterococcus florum</name>
    <dbReference type="NCBI Taxonomy" id="2480627"/>
    <lineage>
        <taxon>Bacteria</taxon>
        <taxon>Bacillati</taxon>
        <taxon>Bacillota</taxon>
        <taxon>Bacilli</taxon>
        <taxon>Lactobacillales</taxon>
        <taxon>Enterococcaceae</taxon>
        <taxon>Enterococcus</taxon>
    </lineage>
</organism>
<keyword evidence="1" id="KW-1133">Transmembrane helix</keyword>
<feature type="transmembrane region" description="Helical" evidence="1">
    <location>
        <begin position="16"/>
        <end position="35"/>
    </location>
</feature>
<keyword evidence="3" id="KW-0808">Transferase</keyword>
<comment type="caution">
    <text evidence="3">The sequence shown here is derived from an EMBL/GenBank/DDBJ whole genome shotgun (WGS) entry which is preliminary data.</text>
</comment>
<feature type="transmembrane region" description="Helical" evidence="1">
    <location>
        <begin position="64"/>
        <end position="81"/>
    </location>
</feature>
<dbReference type="Pfam" id="PF14501">
    <property type="entry name" value="HATPase_c_5"/>
    <property type="match status" value="1"/>
</dbReference>
<dbReference type="PANTHER" id="PTHR40448">
    <property type="entry name" value="TWO-COMPONENT SENSOR HISTIDINE KINASE"/>
    <property type="match status" value="1"/>
</dbReference>
<evidence type="ECO:0000313" key="4">
    <source>
        <dbReference type="Proteomes" id="UP000290567"/>
    </source>
</evidence>
<feature type="transmembrane region" description="Helical" evidence="1">
    <location>
        <begin position="163"/>
        <end position="187"/>
    </location>
</feature>
<feature type="domain" description="Sensor histidine kinase NatK-like C-terminal" evidence="2">
    <location>
        <begin position="299"/>
        <end position="397"/>
    </location>
</feature>
<dbReference type="Proteomes" id="UP000290567">
    <property type="component" value="Unassembled WGS sequence"/>
</dbReference>
<feature type="transmembrane region" description="Helical" evidence="1">
    <location>
        <begin position="134"/>
        <end position="157"/>
    </location>
</feature>
<protein>
    <submittedName>
        <fullName evidence="3">Sensor histidine kinase</fullName>
    </submittedName>
</protein>
<dbReference type="GO" id="GO:0042802">
    <property type="term" value="F:identical protein binding"/>
    <property type="evidence" value="ECO:0007669"/>
    <property type="project" value="TreeGrafter"/>
</dbReference>
<dbReference type="PANTHER" id="PTHR40448:SF1">
    <property type="entry name" value="TWO-COMPONENT SENSOR HISTIDINE KINASE"/>
    <property type="match status" value="1"/>
</dbReference>
<evidence type="ECO:0000313" key="3">
    <source>
        <dbReference type="EMBL" id="GCF93999.1"/>
    </source>
</evidence>
<dbReference type="InterPro" id="IPR036890">
    <property type="entry name" value="HATPase_C_sf"/>
</dbReference>
<keyword evidence="1" id="KW-0472">Membrane</keyword>
<proteinExistence type="predicted"/>
<dbReference type="EMBL" id="BJCC01000014">
    <property type="protein sequence ID" value="GCF93999.1"/>
    <property type="molecule type" value="Genomic_DNA"/>
</dbReference>
<feature type="transmembrane region" description="Helical" evidence="1">
    <location>
        <begin position="101"/>
        <end position="122"/>
    </location>
</feature>